<feature type="binding site" evidence="16">
    <location>
        <begin position="210"/>
        <end position="211"/>
    </location>
    <ligand>
        <name>ATP</name>
        <dbReference type="ChEBI" id="CHEBI:30616"/>
    </ligand>
</feature>
<dbReference type="PROSITE" id="PS00324">
    <property type="entry name" value="ASPARTOKINASE"/>
    <property type="match status" value="1"/>
</dbReference>
<keyword evidence="12 16" id="KW-0067">ATP-binding</keyword>
<dbReference type="UniPathway" id="UPA00051">
    <property type="reaction ID" value="UER00462"/>
</dbReference>
<evidence type="ECO:0000256" key="3">
    <source>
        <dbReference type="ARBA" id="ARBA00004986"/>
    </source>
</evidence>
<feature type="binding site" evidence="16">
    <location>
        <position position="47"/>
    </location>
    <ligand>
        <name>substrate</name>
    </ligand>
</feature>
<evidence type="ECO:0000256" key="6">
    <source>
        <dbReference type="ARBA" id="ARBA00013059"/>
    </source>
</evidence>
<evidence type="ECO:0000256" key="5">
    <source>
        <dbReference type="ARBA" id="ARBA00010122"/>
    </source>
</evidence>
<proteinExistence type="inferred from homology"/>
<dbReference type="NCBIfam" id="TIGR00656">
    <property type="entry name" value="asp_kin_monofn"/>
    <property type="match status" value="1"/>
</dbReference>
<dbReference type="PROSITE" id="PS51671">
    <property type="entry name" value="ACT"/>
    <property type="match status" value="2"/>
</dbReference>
<feature type="domain" description="ACT" evidence="19">
    <location>
        <begin position="268"/>
        <end position="344"/>
    </location>
</feature>
<evidence type="ECO:0000256" key="16">
    <source>
        <dbReference type="PIRSR" id="PIRSR000726-1"/>
    </source>
</evidence>
<dbReference type="FunFam" id="3.30.2130.10:FF:000002">
    <property type="entry name" value="Aspartokinase"/>
    <property type="match status" value="1"/>
</dbReference>
<feature type="domain" description="ACT" evidence="19">
    <location>
        <begin position="350"/>
        <end position="423"/>
    </location>
</feature>
<evidence type="ECO:0000256" key="11">
    <source>
        <dbReference type="ARBA" id="ARBA00022777"/>
    </source>
</evidence>
<keyword evidence="9 17" id="KW-0808">Transferase</keyword>
<evidence type="ECO:0000256" key="15">
    <source>
        <dbReference type="ARBA" id="ARBA00047872"/>
    </source>
</evidence>
<feature type="binding site" evidence="16">
    <location>
        <begin position="174"/>
        <end position="175"/>
    </location>
    <ligand>
        <name>ATP</name>
        <dbReference type="ChEBI" id="CHEBI:30616"/>
    </ligand>
</feature>
<dbReference type="InterPro" id="IPR045865">
    <property type="entry name" value="ACT-like_dom_sf"/>
</dbReference>
<dbReference type="Pfam" id="PF22468">
    <property type="entry name" value="ACT_9"/>
    <property type="match status" value="2"/>
</dbReference>
<dbReference type="Proteomes" id="UP000217221">
    <property type="component" value="Chromosome"/>
</dbReference>
<organism evidence="20 21">
    <name type="scientific">Candidatus Planktophila limnetica</name>
    <dbReference type="NCBI Taxonomy" id="573600"/>
    <lineage>
        <taxon>Bacteria</taxon>
        <taxon>Bacillati</taxon>
        <taxon>Actinomycetota</taxon>
        <taxon>Actinomycetes</taxon>
        <taxon>Candidatus Nanopelagicales</taxon>
        <taxon>Candidatus Nanopelagicaceae</taxon>
        <taxon>Candidatus Planktophila</taxon>
    </lineage>
</organism>
<evidence type="ECO:0000259" key="19">
    <source>
        <dbReference type="PROSITE" id="PS51671"/>
    </source>
</evidence>
<name>A0A249LHD4_9ACTN</name>
<evidence type="ECO:0000256" key="18">
    <source>
        <dbReference type="RuleBase" id="RU004249"/>
    </source>
</evidence>
<dbReference type="SUPFAM" id="SSF53633">
    <property type="entry name" value="Carbamate kinase-like"/>
    <property type="match status" value="1"/>
</dbReference>
<dbReference type="RefSeq" id="WP_095698634.1">
    <property type="nucleotide sequence ID" value="NZ_CP016782.1"/>
</dbReference>
<comment type="pathway">
    <text evidence="3 18">Amino-acid biosynthesis; L-methionine biosynthesis via de novo pathway; L-homoserine from L-aspartate: step 1/3.</text>
</comment>
<dbReference type="AlphaFoldDB" id="A0A249LHD4"/>
<dbReference type="InterPro" id="IPR001341">
    <property type="entry name" value="Asp_kinase"/>
</dbReference>
<dbReference type="InterPro" id="IPR001048">
    <property type="entry name" value="Asp/Glu/Uridylate_kinase"/>
</dbReference>
<dbReference type="InterPro" id="IPR002912">
    <property type="entry name" value="ACT_dom"/>
</dbReference>
<comment type="catalytic activity">
    <reaction evidence="15 17">
        <text>L-aspartate + ATP = 4-phospho-L-aspartate + ADP</text>
        <dbReference type="Rhea" id="RHEA:23776"/>
        <dbReference type="ChEBI" id="CHEBI:29991"/>
        <dbReference type="ChEBI" id="CHEBI:30616"/>
        <dbReference type="ChEBI" id="CHEBI:57535"/>
        <dbReference type="ChEBI" id="CHEBI:456216"/>
        <dbReference type="EC" id="2.7.2.4"/>
    </reaction>
</comment>
<dbReference type="NCBIfam" id="NF005155">
    <property type="entry name" value="PRK06635.1-4"/>
    <property type="match status" value="1"/>
</dbReference>
<protein>
    <recommendedName>
        <fullName evidence="7 17">Aspartokinase</fullName>
        <ecNumber evidence="6 17">2.7.2.4</ecNumber>
    </recommendedName>
</protein>
<dbReference type="InterPro" id="IPR041740">
    <property type="entry name" value="AKii-LysC-BS"/>
</dbReference>
<dbReference type="OrthoDB" id="9799110at2"/>
<dbReference type="PIRSF" id="PIRSF000726">
    <property type="entry name" value="Asp_kin"/>
    <property type="match status" value="1"/>
</dbReference>
<dbReference type="InterPro" id="IPR018042">
    <property type="entry name" value="Aspartate_kinase_CS"/>
</dbReference>
<dbReference type="FunFam" id="3.40.1160.10:FF:000002">
    <property type="entry name" value="Aspartokinase"/>
    <property type="match status" value="1"/>
</dbReference>
<dbReference type="InterPro" id="IPR005260">
    <property type="entry name" value="Asp_kin_monofn"/>
</dbReference>
<dbReference type="GO" id="GO:0005829">
    <property type="term" value="C:cytosol"/>
    <property type="evidence" value="ECO:0007669"/>
    <property type="project" value="TreeGrafter"/>
</dbReference>
<dbReference type="PANTHER" id="PTHR21499:SF3">
    <property type="entry name" value="ASPARTOKINASE"/>
    <property type="match status" value="1"/>
</dbReference>
<keyword evidence="10 16" id="KW-0547">Nucleotide-binding</keyword>
<evidence type="ECO:0000256" key="17">
    <source>
        <dbReference type="RuleBase" id="RU003448"/>
    </source>
</evidence>
<keyword evidence="11 17" id="KW-0418">Kinase</keyword>
<comment type="pathway">
    <text evidence="4 18">Amino-acid biosynthesis; L-threonine biosynthesis; L-threonine from L-aspartate: step 1/5.</text>
</comment>
<evidence type="ECO:0000256" key="13">
    <source>
        <dbReference type="ARBA" id="ARBA00022915"/>
    </source>
</evidence>
<evidence type="ECO:0000313" key="21">
    <source>
        <dbReference type="Proteomes" id="UP000217221"/>
    </source>
</evidence>
<keyword evidence="13" id="KW-0220">Diaminopimelate biosynthesis</keyword>
<feature type="binding site" evidence="16">
    <location>
        <position position="185"/>
    </location>
    <ligand>
        <name>ATP</name>
        <dbReference type="ChEBI" id="CHEBI:30616"/>
    </ligand>
</feature>
<dbReference type="Gene3D" id="3.30.2130.10">
    <property type="entry name" value="VC0802-like"/>
    <property type="match status" value="1"/>
</dbReference>
<keyword evidence="21" id="KW-1185">Reference proteome</keyword>
<dbReference type="UniPathway" id="UPA00050">
    <property type="reaction ID" value="UER00461"/>
</dbReference>
<evidence type="ECO:0000256" key="12">
    <source>
        <dbReference type="ARBA" id="ARBA00022840"/>
    </source>
</evidence>
<evidence type="ECO:0000313" key="20">
    <source>
        <dbReference type="EMBL" id="ASY28326.1"/>
    </source>
</evidence>
<dbReference type="GO" id="GO:0019877">
    <property type="term" value="P:diaminopimelate biosynthetic process"/>
    <property type="evidence" value="ECO:0007669"/>
    <property type="project" value="UniProtKB-KW"/>
</dbReference>
<dbReference type="UniPathway" id="UPA00034">
    <property type="reaction ID" value="UER00015"/>
</dbReference>
<keyword evidence="8 18" id="KW-0028">Amino-acid biosynthesis</keyword>
<dbReference type="Gene3D" id="3.40.1160.10">
    <property type="entry name" value="Acetylglutamate kinase-like"/>
    <property type="match status" value="1"/>
</dbReference>
<evidence type="ECO:0000256" key="4">
    <source>
        <dbReference type="ARBA" id="ARBA00005139"/>
    </source>
</evidence>
<dbReference type="GO" id="GO:0009089">
    <property type="term" value="P:lysine biosynthetic process via diaminopimelate"/>
    <property type="evidence" value="ECO:0007669"/>
    <property type="project" value="UniProtKB-UniPathway"/>
</dbReference>
<keyword evidence="14" id="KW-0457">Lysine biosynthesis</keyword>
<evidence type="ECO:0000256" key="14">
    <source>
        <dbReference type="ARBA" id="ARBA00023154"/>
    </source>
</evidence>
<dbReference type="InterPro" id="IPR054352">
    <property type="entry name" value="ACT_Aspartokinase"/>
</dbReference>
<sequence>MGLIVQKYGGSSVADAEGMKRVAARIVASKRDGNQVVVVVSAMGDTTDELIDLANQITPIPTGRELDMLLTAGERISMALLAMAISNLGHEARSFTGSQAGVITDSAHGRARIIDVTPGRIQEALEEGAIAIVAGFQGISQDTKDVTTLGRGGSDTTAVALAAALDADVCEIYTDVDGVFSADPRVVPAARKLKTVTYDEMLELAASGAKVLHLRCVEYARRYDLPIHVRSSFTTNEGTWVVKNHPEGGNMEQAIISGIAHDKTEAKITIVGVPDRTGVAARIFQAIADADINIDMIVQNVSAAATGLTDISFTLPKAEGANASKILKAIQGEVGFASIQYDDQIGKLSLVGAGMRSHPGVTATFFAAMSEAGVNIEMISTSEIRISIICRESDLDGAVKAAHTAFELDADQVEAVVYGGTGR</sequence>
<dbReference type="EC" id="2.7.2.4" evidence="6 17"/>
<accession>A0A249LHD4</accession>
<feature type="binding site" evidence="16">
    <location>
        <begin position="7"/>
        <end position="10"/>
    </location>
    <ligand>
        <name>ATP</name>
        <dbReference type="ChEBI" id="CHEBI:30616"/>
    </ligand>
</feature>
<dbReference type="KEGG" id="plim:PHILAsVB114_00355"/>
<dbReference type="CDD" id="cd04261">
    <property type="entry name" value="AAK_AKii-LysC-BS"/>
    <property type="match status" value="1"/>
</dbReference>
<dbReference type="NCBIfam" id="NF005154">
    <property type="entry name" value="PRK06635.1-2"/>
    <property type="match status" value="1"/>
</dbReference>
<comment type="similarity">
    <text evidence="5 17">Belongs to the aspartokinase family.</text>
</comment>
<dbReference type="GO" id="GO:0009090">
    <property type="term" value="P:homoserine biosynthetic process"/>
    <property type="evidence" value="ECO:0007669"/>
    <property type="project" value="TreeGrafter"/>
</dbReference>
<dbReference type="Pfam" id="PF00696">
    <property type="entry name" value="AA_kinase"/>
    <property type="match status" value="1"/>
</dbReference>
<feature type="binding site" evidence="16">
    <location>
        <position position="74"/>
    </location>
    <ligand>
        <name>substrate</name>
    </ligand>
</feature>
<dbReference type="NCBIfam" id="NF005153">
    <property type="entry name" value="PRK06635.1-1"/>
    <property type="match status" value="1"/>
</dbReference>
<dbReference type="EMBL" id="CP016782">
    <property type="protein sequence ID" value="ASY28326.1"/>
    <property type="molecule type" value="Genomic_DNA"/>
</dbReference>
<reference evidence="20 21" key="1">
    <citation type="submission" date="2016-07" db="EMBL/GenBank/DDBJ databases">
        <title>High microdiversification within the ubiquitous acI lineage of Actinobacteria.</title>
        <authorList>
            <person name="Neuenschwander S.M."/>
            <person name="Salcher M."/>
            <person name="Ghai R."/>
            <person name="Pernthaler J."/>
        </authorList>
    </citation>
    <scope>NUCLEOTIDE SEQUENCE [LARGE SCALE GENOMIC DNA]</scope>
    <source>
        <strain evidence="20">MMS-VB-114</strain>
    </source>
</reference>
<evidence type="ECO:0000256" key="10">
    <source>
        <dbReference type="ARBA" id="ARBA00022741"/>
    </source>
</evidence>
<comment type="function">
    <text evidence="1">Catalyzes the phosphorylation of the beta-carboxyl group of aspartic acid with ATP to yield 4-phospho-L-aspartate, which is involved in the branched biosynthetic pathway leading to the biosynthesis of amino acids lysine, threonine, isoleucine and methionine.</text>
</comment>
<evidence type="ECO:0000256" key="7">
    <source>
        <dbReference type="ARBA" id="ARBA00016273"/>
    </source>
</evidence>
<evidence type="ECO:0000256" key="1">
    <source>
        <dbReference type="ARBA" id="ARBA00002843"/>
    </source>
</evidence>
<evidence type="ECO:0000256" key="8">
    <source>
        <dbReference type="ARBA" id="ARBA00022605"/>
    </source>
</evidence>
<dbReference type="GO" id="GO:0009088">
    <property type="term" value="P:threonine biosynthetic process"/>
    <property type="evidence" value="ECO:0007669"/>
    <property type="project" value="UniProtKB-UniPathway"/>
</dbReference>
<comment type="pathway">
    <text evidence="2 18">Amino-acid biosynthesis; L-lysine biosynthesis via DAP pathway; (S)-tetrahydrodipicolinate from L-aspartate: step 1/4.</text>
</comment>
<dbReference type="CDD" id="cd04923">
    <property type="entry name" value="ACT_AK-LysC-DapG-like_2"/>
    <property type="match status" value="1"/>
</dbReference>
<dbReference type="GO" id="GO:0004072">
    <property type="term" value="F:aspartate kinase activity"/>
    <property type="evidence" value="ECO:0007669"/>
    <property type="project" value="UniProtKB-EC"/>
</dbReference>
<gene>
    <name evidence="20" type="ORF">PHILAsVB114_00355</name>
</gene>
<evidence type="ECO:0000256" key="2">
    <source>
        <dbReference type="ARBA" id="ARBA00004766"/>
    </source>
</evidence>
<dbReference type="PANTHER" id="PTHR21499">
    <property type="entry name" value="ASPARTATE KINASE"/>
    <property type="match status" value="1"/>
</dbReference>
<dbReference type="GO" id="GO:0005524">
    <property type="term" value="F:ATP binding"/>
    <property type="evidence" value="ECO:0007669"/>
    <property type="project" value="UniProtKB-KW"/>
</dbReference>
<dbReference type="InterPro" id="IPR036393">
    <property type="entry name" value="AceGlu_kinase-like_sf"/>
</dbReference>
<dbReference type="SUPFAM" id="SSF55021">
    <property type="entry name" value="ACT-like"/>
    <property type="match status" value="2"/>
</dbReference>
<evidence type="ECO:0000256" key="9">
    <source>
        <dbReference type="ARBA" id="ARBA00022679"/>
    </source>
</evidence>
<dbReference type="CDD" id="cd04913">
    <property type="entry name" value="ACT_AKii-LysC-BS-like_1"/>
    <property type="match status" value="1"/>
</dbReference>
<dbReference type="NCBIfam" id="TIGR00657">
    <property type="entry name" value="asp_kinases"/>
    <property type="match status" value="1"/>
</dbReference>